<dbReference type="AlphaFoldDB" id="A0A841KR04"/>
<evidence type="ECO:0000256" key="4">
    <source>
        <dbReference type="ARBA" id="ARBA00023136"/>
    </source>
</evidence>
<name>A0A841KR04_9FIRM</name>
<feature type="transmembrane region" description="Helical" evidence="5">
    <location>
        <begin position="338"/>
        <end position="357"/>
    </location>
</feature>
<evidence type="ECO:0000256" key="1">
    <source>
        <dbReference type="ARBA" id="ARBA00004141"/>
    </source>
</evidence>
<feature type="domain" description="ABC transmembrane type-1" evidence="6">
    <location>
        <begin position="81"/>
        <end position="295"/>
    </location>
</feature>
<protein>
    <submittedName>
        <fullName evidence="7">Peptide/nickel transport system permease protein</fullName>
    </submittedName>
</protein>
<keyword evidence="4 5" id="KW-0472">Membrane</keyword>
<feature type="transmembrane region" description="Helical" evidence="5">
    <location>
        <begin position="220"/>
        <end position="241"/>
    </location>
</feature>
<dbReference type="Proteomes" id="UP000579281">
    <property type="component" value="Unassembled WGS sequence"/>
</dbReference>
<dbReference type="InterPro" id="IPR035906">
    <property type="entry name" value="MetI-like_sf"/>
</dbReference>
<organism evidence="7 8">
    <name type="scientific">Anaerosolibacter carboniphilus</name>
    <dbReference type="NCBI Taxonomy" id="1417629"/>
    <lineage>
        <taxon>Bacteria</taxon>
        <taxon>Bacillati</taxon>
        <taxon>Bacillota</taxon>
        <taxon>Clostridia</taxon>
        <taxon>Peptostreptococcales</taxon>
        <taxon>Thermotaleaceae</taxon>
        <taxon>Anaerosolibacter</taxon>
    </lineage>
</organism>
<dbReference type="GO" id="GO:0055085">
    <property type="term" value="P:transmembrane transport"/>
    <property type="evidence" value="ECO:0007669"/>
    <property type="project" value="InterPro"/>
</dbReference>
<sequence>MKKINLSLLIGSCILIVLIFAMFFSHLLTDINPYNTQTMRSWNYENGDLNLQAPPYPPSKENPLGTDEMGRDVLGFIIYGTQLTLTISILVVMGRFLLAIPLGVAAGFGSYISKTIIEQCGIIFSALPALLMGIIILKMNFFANLYKEQSIIAFVLVLTVIDWAKLGKMIMERVQEILAKPFIKGEIAIGKSKMEISLENVIPHLTTELVILFFMEIARVLTMMMQFGIFGVFVGNMGFIADTEGGQTSFLNLSYEPEWASMLGSARNYIRTAPWTVLFPGIAFFISILSFNLIGEGLRKQLQERNSMYLVYLRRLLSFRQFEWTLGKKWIREKGHQVFVSGIALLVLFSFIGGTLWRQHMGVFQYEKAKDVFFNETFDEVLIGTDQGRETAENISEALAEIGLAPIDENGYVREYKTEDIYIPMEASVKIQGKAMEKKEFVHGEDFVFQSFGDMELSGKLNDVTEEDMLSQIDFSEFKDQFLLLDSDIYSEKGFDYLVKKIMTESEARGVFCILPEGEQLPDPMGKDVYRGAVMWLTWEMGKVLKSLDGGDVKVSLKSKKLESIGRNVVGVIPGSDPKIGEEAILLGVGYNYDQAHREIGEQRILFALELAKRLMQQNHEKSRTVIFVFWDGSLSNQYNGKIAYGKQPLYDPEKSELYIDLTKIDTDMGDAIYLGSRQAPISRYFSFAFNHQLENEIRKRNLLQKEYVVDISVEGKADNYMDKILYYEANTPTIILGIKDENRDSEKKITLDKLGEILLETIENNNH</sequence>
<dbReference type="RefSeq" id="WP_184310337.1">
    <property type="nucleotide sequence ID" value="NZ_JACHEN010000010.1"/>
</dbReference>
<feature type="transmembrane region" description="Helical" evidence="5">
    <location>
        <begin position="76"/>
        <end position="104"/>
    </location>
</feature>
<dbReference type="CDD" id="cd06261">
    <property type="entry name" value="TM_PBP2"/>
    <property type="match status" value="1"/>
</dbReference>
<keyword evidence="2 5" id="KW-0812">Transmembrane</keyword>
<feature type="transmembrane region" description="Helical" evidence="5">
    <location>
        <begin position="149"/>
        <end position="166"/>
    </location>
</feature>
<evidence type="ECO:0000259" key="6">
    <source>
        <dbReference type="PROSITE" id="PS50928"/>
    </source>
</evidence>
<dbReference type="Gene3D" id="1.10.3720.10">
    <property type="entry name" value="MetI-like"/>
    <property type="match status" value="1"/>
</dbReference>
<dbReference type="EMBL" id="JACHEN010000010">
    <property type="protein sequence ID" value="MBB6215781.1"/>
    <property type="molecule type" value="Genomic_DNA"/>
</dbReference>
<comment type="caution">
    <text evidence="7">The sequence shown here is derived from an EMBL/GenBank/DDBJ whole genome shotgun (WGS) entry which is preliminary data.</text>
</comment>
<dbReference type="GO" id="GO:0016020">
    <property type="term" value="C:membrane"/>
    <property type="evidence" value="ECO:0007669"/>
    <property type="project" value="UniProtKB-SubCell"/>
</dbReference>
<comment type="subcellular location">
    <subcellularLocation>
        <location evidence="1">Membrane</location>
        <topology evidence="1">Multi-pass membrane protein</topology>
    </subcellularLocation>
</comment>
<keyword evidence="3 5" id="KW-1133">Transmembrane helix</keyword>
<dbReference type="Gene3D" id="3.40.630.10">
    <property type="entry name" value="Zn peptidases"/>
    <property type="match status" value="1"/>
</dbReference>
<dbReference type="InterPro" id="IPR000515">
    <property type="entry name" value="MetI-like"/>
</dbReference>
<keyword evidence="8" id="KW-1185">Reference proteome</keyword>
<evidence type="ECO:0000256" key="5">
    <source>
        <dbReference type="SAM" id="Phobius"/>
    </source>
</evidence>
<dbReference type="SUPFAM" id="SSF53187">
    <property type="entry name" value="Zn-dependent exopeptidases"/>
    <property type="match status" value="1"/>
</dbReference>
<evidence type="ECO:0000313" key="8">
    <source>
        <dbReference type="Proteomes" id="UP000579281"/>
    </source>
</evidence>
<reference evidence="7 8" key="1">
    <citation type="submission" date="2020-08" db="EMBL/GenBank/DDBJ databases">
        <title>Genomic Encyclopedia of Type Strains, Phase IV (KMG-IV): sequencing the most valuable type-strain genomes for metagenomic binning, comparative biology and taxonomic classification.</title>
        <authorList>
            <person name="Goeker M."/>
        </authorList>
    </citation>
    <scope>NUCLEOTIDE SEQUENCE [LARGE SCALE GENOMIC DNA]</scope>
    <source>
        <strain evidence="7 8">DSM 103526</strain>
    </source>
</reference>
<evidence type="ECO:0000256" key="2">
    <source>
        <dbReference type="ARBA" id="ARBA00022692"/>
    </source>
</evidence>
<dbReference type="PANTHER" id="PTHR43839:SF3">
    <property type="entry name" value="OLIGOPEPTIDE ABC TRANSPORTER, PERMEASE PROTEIN"/>
    <property type="match status" value="1"/>
</dbReference>
<feature type="transmembrane region" description="Helical" evidence="5">
    <location>
        <begin position="7"/>
        <end position="28"/>
    </location>
</feature>
<dbReference type="Gene3D" id="3.50.30.30">
    <property type="match status" value="1"/>
</dbReference>
<evidence type="ECO:0000313" key="7">
    <source>
        <dbReference type="EMBL" id="MBB6215781.1"/>
    </source>
</evidence>
<dbReference type="PROSITE" id="PS50928">
    <property type="entry name" value="ABC_TM1"/>
    <property type="match status" value="1"/>
</dbReference>
<evidence type="ECO:0000256" key="3">
    <source>
        <dbReference type="ARBA" id="ARBA00022989"/>
    </source>
</evidence>
<dbReference type="SUPFAM" id="SSF161098">
    <property type="entry name" value="MetI-like"/>
    <property type="match status" value="1"/>
</dbReference>
<feature type="transmembrane region" description="Helical" evidence="5">
    <location>
        <begin position="116"/>
        <end position="137"/>
    </location>
</feature>
<proteinExistence type="predicted"/>
<accession>A0A841KR04</accession>
<feature type="transmembrane region" description="Helical" evidence="5">
    <location>
        <begin position="275"/>
        <end position="295"/>
    </location>
</feature>
<gene>
    <name evidence="7" type="ORF">HNQ80_001872</name>
</gene>
<dbReference type="PANTHER" id="PTHR43839">
    <property type="entry name" value="OPPC IN A BINDING PROTEIN-DEPENDENT TRANSPORT SYSTEM"/>
    <property type="match status" value="1"/>
</dbReference>